<organism evidence="1 2">
    <name type="scientific">Aristaeella hokkaidonensis</name>
    <dbReference type="NCBI Taxonomy" id="3046382"/>
    <lineage>
        <taxon>Bacteria</taxon>
        <taxon>Bacillati</taxon>
        <taxon>Bacillota</taxon>
        <taxon>Clostridia</taxon>
        <taxon>Eubacteriales</taxon>
        <taxon>Aristaeellaceae</taxon>
        <taxon>Aristaeella</taxon>
    </lineage>
</organism>
<name>A0AC61N9F3_9FIRM</name>
<reference evidence="1" key="1">
    <citation type="submission" date="2021-01" db="EMBL/GenBank/DDBJ databases">
        <title>Complete genome sequence of Clostridiales bacterium R-7.</title>
        <authorList>
            <person name="Mahoney-Kurpe S.C."/>
            <person name="Palevich N."/>
            <person name="Koike S."/>
            <person name="Moon C.D."/>
            <person name="Attwood G.T."/>
        </authorList>
    </citation>
    <scope>NUCLEOTIDE SEQUENCE</scope>
    <source>
        <strain evidence="1">R-7</strain>
    </source>
</reference>
<evidence type="ECO:0000313" key="1">
    <source>
        <dbReference type="EMBL" id="QUC67181.1"/>
    </source>
</evidence>
<sequence>MKGETMGYRNAREIFPEGLLRQIQRYVSGETIYIPSGNERKAWGETSGYQRYIRERNESIRRDFAEGESIENLMDKYALSYDSIKRIVYNRKETAMLKYSATLSSAKAYAEAGKLDVWIHLYLNEEGRNIPFSDGLKLFDRYYISPALFPISLFKRCTGPEPEMKYQIHPEWWAHQIAELEKNIQKDDDMPPLIVHYVDGEFELNDGNHRHKAYENLGIKDAWVIIWITEKEELDDFMDKYGDYVKDCRIIQR</sequence>
<dbReference type="EMBL" id="CP068393">
    <property type="protein sequence ID" value="QUC67181.1"/>
    <property type="molecule type" value="Genomic_DNA"/>
</dbReference>
<dbReference type="Proteomes" id="UP000682782">
    <property type="component" value="Chromosome"/>
</dbReference>
<gene>
    <name evidence="1" type="ORF">JYE49_00225</name>
</gene>
<protein>
    <submittedName>
        <fullName evidence="1">ParB N-terminal domain-containing protein</fullName>
    </submittedName>
</protein>
<keyword evidence="2" id="KW-1185">Reference proteome</keyword>
<proteinExistence type="predicted"/>
<evidence type="ECO:0000313" key="2">
    <source>
        <dbReference type="Proteomes" id="UP000682782"/>
    </source>
</evidence>
<accession>A0AC61N9F3</accession>